<evidence type="ECO:0000313" key="2">
    <source>
        <dbReference type="EMBL" id="MEV5509333.1"/>
    </source>
</evidence>
<protein>
    <submittedName>
        <fullName evidence="2">DUF4192 domain-containing protein</fullName>
    </submittedName>
</protein>
<reference evidence="2 3" key="1">
    <citation type="submission" date="2024-06" db="EMBL/GenBank/DDBJ databases">
        <title>The Natural Products Discovery Center: Release of the First 8490 Sequenced Strains for Exploring Actinobacteria Biosynthetic Diversity.</title>
        <authorList>
            <person name="Kalkreuter E."/>
            <person name="Kautsar S.A."/>
            <person name="Yang D."/>
            <person name="Bader C.D."/>
            <person name="Teijaro C.N."/>
            <person name="Fluegel L."/>
            <person name="Davis C.M."/>
            <person name="Simpson J.R."/>
            <person name="Lauterbach L."/>
            <person name="Steele A.D."/>
            <person name="Gui C."/>
            <person name="Meng S."/>
            <person name="Li G."/>
            <person name="Viehrig K."/>
            <person name="Ye F."/>
            <person name="Su P."/>
            <person name="Kiefer A.F."/>
            <person name="Nichols A."/>
            <person name="Cepeda A.J."/>
            <person name="Yan W."/>
            <person name="Fan B."/>
            <person name="Jiang Y."/>
            <person name="Adhikari A."/>
            <person name="Zheng C.-J."/>
            <person name="Schuster L."/>
            <person name="Cowan T.M."/>
            <person name="Smanski M.J."/>
            <person name="Chevrette M.G."/>
            <person name="De Carvalho L.P.S."/>
            <person name="Shen B."/>
        </authorList>
    </citation>
    <scope>NUCLEOTIDE SEQUENCE [LARGE SCALE GENOMIC DNA]</scope>
    <source>
        <strain evidence="2 3">NPDC052347</strain>
    </source>
</reference>
<sequence length="463" mass="48446">MVNHEEPARPSHPSSGREAADGSHVTLRSPAELADALPYLLGYHPDDSIVMIALHGDRGRFGGRLRTGIPADPEEWPSLGEQLAETLVAGCTRRGTRPDGVVLYLCRDPAADGTGREVMEALRPLAQALRLACGGLDVPVFEALCVSGGRFWSYCCSDARCCPPEGTPLAIPGTSVMAAAAAYAGVQVVGSLRQLEARFAPPGGGRAEAQRRALDTASAELVPRILSGPGADTVRRETLELADQLVRRLHQAPAAAGPADQDARDDGLVTDAEAAAILTGLQDRATRDDAAAWMEGPRAGAVLRLWRALARRCVPPYTEHAAAPLALAGWVAWSTGGIAEARVALGLALSADPHYLFARLLHQACNEGMDPERLRRCLRRDRPGRAGPAGSPGTSGTSGTAGGPPAEGTAGHTPPAPLPPKPAARRAKGGAPGGPTAPEAVNRPAGKPRSRRHTGRRGLRDRR</sequence>
<dbReference type="EMBL" id="JBFAUK010000020">
    <property type="protein sequence ID" value="MEV5509333.1"/>
    <property type="molecule type" value="Genomic_DNA"/>
</dbReference>
<accession>A0ABV3K2F9</accession>
<dbReference type="InterPro" id="IPR025447">
    <property type="entry name" value="DUF4192"/>
</dbReference>
<keyword evidence="3" id="KW-1185">Reference proteome</keyword>
<feature type="compositionally biased region" description="Basic residues" evidence="1">
    <location>
        <begin position="446"/>
        <end position="463"/>
    </location>
</feature>
<evidence type="ECO:0000313" key="3">
    <source>
        <dbReference type="Proteomes" id="UP001552594"/>
    </source>
</evidence>
<proteinExistence type="predicted"/>
<comment type="caution">
    <text evidence="2">The sequence shown here is derived from an EMBL/GenBank/DDBJ whole genome shotgun (WGS) entry which is preliminary data.</text>
</comment>
<feature type="region of interest" description="Disordered" evidence="1">
    <location>
        <begin position="1"/>
        <end position="25"/>
    </location>
</feature>
<feature type="compositionally biased region" description="Low complexity" evidence="1">
    <location>
        <begin position="385"/>
        <end position="413"/>
    </location>
</feature>
<dbReference type="Proteomes" id="UP001552594">
    <property type="component" value="Unassembled WGS sequence"/>
</dbReference>
<name>A0ABV3K2F9_STRON</name>
<organism evidence="2 3">
    <name type="scientific">Streptomyces orinoci</name>
    <name type="common">Streptoverticillium orinoci</name>
    <dbReference type="NCBI Taxonomy" id="67339"/>
    <lineage>
        <taxon>Bacteria</taxon>
        <taxon>Bacillati</taxon>
        <taxon>Actinomycetota</taxon>
        <taxon>Actinomycetes</taxon>
        <taxon>Kitasatosporales</taxon>
        <taxon>Streptomycetaceae</taxon>
        <taxon>Streptomyces</taxon>
    </lineage>
</organism>
<dbReference type="RefSeq" id="WP_109284168.1">
    <property type="nucleotide sequence ID" value="NZ_JBFAUK010000020.1"/>
</dbReference>
<evidence type="ECO:0000256" key="1">
    <source>
        <dbReference type="SAM" id="MobiDB-lite"/>
    </source>
</evidence>
<dbReference type="Pfam" id="PF13830">
    <property type="entry name" value="DUF4192"/>
    <property type="match status" value="1"/>
</dbReference>
<feature type="region of interest" description="Disordered" evidence="1">
    <location>
        <begin position="381"/>
        <end position="463"/>
    </location>
</feature>
<gene>
    <name evidence="2" type="ORF">AB0L16_23355</name>
</gene>